<name>A0A507DZ35_9FUNG</name>
<keyword evidence="2" id="KW-0472">Membrane</keyword>
<reference evidence="3 4" key="1">
    <citation type="journal article" date="2019" name="Sci. Rep.">
        <title>Comparative genomics of chytrid fungi reveal insights into the obligate biotrophic and pathogenic lifestyle of Synchytrium endobioticum.</title>
        <authorList>
            <person name="van de Vossenberg B.T.L.H."/>
            <person name="Warris S."/>
            <person name="Nguyen H.D.T."/>
            <person name="van Gent-Pelzer M.P.E."/>
            <person name="Joly D.L."/>
            <person name="van de Geest H.C."/>
            <person name="Bonants P.J.M."/>
            <person name="Smith D.S."/>
            <person name="Levesque C.A."/>
            <person name="van der Lee T.A.J."/>
        </authorList>
    </citation>
    <scope>NUCLEOTIDE SEQUENCE [LARGE SCALE GENOMIC DNA]</scope>
    <source>
        <strain evidence="3 4">CBS 809.83</strain>
    </source>
</reference>
<gene>
    <name evidence="3" type="ORF">PhCBS80983_g04323</name>
</gene>
<evidence type="ECO:0000313" key="3">
    <source>
        <dbReference type="EMBL" id="TPX56721.1"/>
    </source>
</evidence>
<keyword evidence="2" id="KW-0812">Transmembrane</keyword>
<keyword evidence="4" id="KW-1185">Reference proteome</keyword>
<accession>A0A507DZ35</accession>
<evidence type="ECO:0000313" key="4">
    <source>
        <dbReference type="Proteomes" id="UP000318582"/>
    </source>
</evidence>
<proteinExistence type="predicted"/>
<feature type="transmembrane region" description="Helical" evidence="2">
    <location>
        <begin position="376"/>
        <end position="399"/>
    </location>
</feature>
<feature type="transmembrane region" description="Helical" evidence="2">
    <location>
        <begin position="350"/>
        <end position="370"/>
    </location>
</feature>
<evidence type="ECO:0000256" key="2">
    <source>
        <dbReference type="SAM" id="Phobius"/>
    </source>
</evidence>
<organism evidence="3 4">
    <name type="scientific">Powellomyces hirtus</name>
    <dbReference type="NCBI Taxonomy" id="109895"/>
    <lineage>
        <taxon>Eukaryota</taxon>
        <taxon>Fungi</taxon>
        <taxon>Fungi incertae sedis</taxon>
        <taxon>Chytridiomycota</taxon>
        <taxon>Chytridiomycota incertae sedis</taxon>
        <taxon>Chytridiomycetes</taxon>
        <taxon>Spizellomycetales</taxon>
        <taxon>Powellomycetaceae</taxon>
        <taxon>Powellomyces</taxon>
    </lineage>
</organism>
<evidence type="ECO:0000256" key="1">
    <source>
        <dbReference type="SAM" id="MobiDB-lite"/>
    </source>
</evidence>
<protein>
    <recommendedName>
        <fullName evidence="5">HAMP domain-containing protein</fullName>
    </recommendedName>
</protein>
<comment type="caution">
    <text evidence="3">The sequence shown here is derived from an EMBL/GenBank/DDBJ whole genome shotgun (WGS) entry which is preliminary data.</text>
</comment>
<dbReference type="AlphaFoldDB" id="A0A507DZ35"/>
<feature type="region of interest" description="Disordered" evidence="1">
    <location>
        <begin position="1"/>
        <end position="21"/>
    </location>
</feature>
<dbReference type="Proteomes" id="UP000318582">
    <property type="component" value="Unassembled WGS sequence"/>
</dbReference>
<keyword evidence="2" id="KW-1133">Transmembrane helix</keyword>
<dbReference type="EMBL" id="QEAQ01000066">
    <property type="protein sequence ID" value="TPX56721.1"/>
    <property type="molecule type" value="Genomic_DNA"/>
</dbReference>
<evidence type="ECO:0008006" key="5">
    <source>
        <dbReference type="Google" id="ProtNLM"/>
    </source>
</evidence>
<feature type="transmembrane region" description="Helical" evidence="2">
    <location>
        <begin position="43"/>
        <end position="67"/>
    </location>
</feature>
<sequence>MTNSHDAESGTNSEAGTGNGLIKKRGSQVSAAVAQIRRFRVPLAVLLLAVTVLVAASITVPVAILSLNGATKTVQQILDVLRSNYIQQVHDKVSAQTEVAYELAQSNAEEYVIRTTLDALPADTVPFDFNTQSRLQYAYSRSVARNDFLVYAGFVRANDYDFILMAKPDHGSIMCHYNATAHYSQTCRYFWITDTFPNCTVNGYYTPSNAYPPYWIPGATTGVWDRHAYFTFNDATQTWLGAYSFYWNQWRGLPIGQFDSGSAALGMQMVTVAFDTFSALLSTITTTPNSAIAIWLTSQGTLVATNKNISVFDPASVDAEKHHGYTVLNVPQRYIASSAKSLADNNQDRFGFNVTIMIIIPELDLLATVISTRKNVLTTSLAVAAGMLAFAAATSIIVTRPVAQLTKVMMQATNMDFSALQGGYLDQQSSIRELASMQVVFSTMMKRFASAIQTNRSLVDPKASHRSRSAAPVVKQTAVLK</sequence>